<dbReference type="Proteomes" id="UP000887579">
    <property type="component" value="Unplaced"/>
</dbReference>
<organism evidence="1 2">
    <name type="scientific">Panagrolaimus sp. ES5</name>
    <dbReference type="NCBI Taxonomy" id="591445"/>
    <lineage>
        <taxon>Eukaryota</taxon>
        <taxon>Metazoa</taxon>
        <taxon>Ecdysozoa</taxon>
        <taxon>Nematoda</taxon>
        <taxon>Chromadorea</taxon>
        <taxon>Rhabditida</taxon>
        <taxon>Tylenchina</taxon>
        <taxon>Panagrolaimomorpha</taxon>
        <taxon>Panagrolaimoidea</taxon>
        <taxon>Panagrolaimidae</taxon>
        <taxon>Panagrolaimus</taxon>
    </lineage>
</organism>
<name>A0AC34FYU5_9BILA</name>
<accession>A0AC34FYU5</accession>
<evidence type="ECO:0000313" key="2">
    <source>
        <dbReference type="WBParaSite" id="ES5_v2.g22652.t1"/>
    </source>
</evidence>
<protein>
    <submittedName>
        <fullName evidence="2">Uncharacterized protein</fullName>
    </submittedName>
</protein>
<evidence type="ECO:0000313" key="1">
    <source>
        <dbReference type="Proteomes" id="UP000887579"/>
    </source>
</evidence>
<dbReference type="WBParaSite" id="ES5_v2.g22652.t1">
    <property type="protein sequence ID" value="ES5_v2.g22652.t1"/>
    <property type="gene ID" value="ES5_v2.g22652"/>
</dbReference>
<reference evidence="2" key="1">
    <citation type="submission" date="2022-11" db="UniProtKB">
        <authorList>
            <consortium name="WormBaseParasite"/>
        </authorList>
    </citation>
    <scope>IDENTIFICATION</scope>
</reference>
<proteinExistence type="predicted"/>
<sequence>MDTSSLATVKPKMISGKIVWSGGPSLRQNFDIPKSTIYFMARNPSTVGVYRKLVLSCKYFFEKLPLLVAGRIYGNTRICPKNVLKFYSQQLTCCADIDMTKLSIKILLANRLCISKYNISIFASLVVPKLYRCQKADLTILSEVIQFNDFEKCAPFLTDINLHNDQIESVMLDKIIEICPQVKNFEL</sequence>